<reference evidence="1" key="1">
    <citation type="submission" date="2020-07" db="EMBL/GenBank/DDBJ databases">
        <title>Multicomponent nature underlies the extraordinary mechanical properties of spider dragline silk.</title>
        <authorList>
            <person name="Kono N."/>
            <person name="Nakamura H."/>
            <person name="Mori M."/>
            <person name="Yoshida Y."/>
            <person name="Ohtoshi R."/>
            <person name="Malay A.D."/>
            <person name="Moran D.A.P."/>
            <person name="Tomita M."/>
            <person name="Numata K."/>
            <person name="Arakawa K."/>
        </authorList>
    </citation>
    <scope>NUCLEOTIDE SEQUENCE</scope>
</reference>
<name>A0A8X6L4W2_TRICU</name>
<gene>
    <name evidence="1" type="ORF">TNCT_530951</name>
</gene>
<evidence type="ECO:0000313" key="1">
    <source>
        <dbReference type="EMBL" id="GFQ96589.1"/>
    </source>
</evidence>
<dbReference type="Proteomes" id="UP000887116">
    <property type="component" value="Unassembled WGS sequence"/>
</dbReference>
<organism evidence="1 2">
    <name type="scientific">Trichonephila clavata</name>
    <name type="common">Joro spider</name>
    <name type="synonym">Nephila clavata</name>
    <dbReference type="NCBI Taxonomy" id="2740835"/>
    <lineage>
        <taxon>Eukaryota</taxon>
        <taxon>Metazoa</taxon>
        <taxon>Ecdysozoa</taxon>
        <taxon>Arthropoda</taxon>
        <taxon>Chelicerata</taxon>
        <taxon>Arachnida</taxon>
        <taxon>Araneae</taxon>
        <taxon>Araneomorphae</taxon>
        <taxon>Entelegynae</taxon>
        <taxon>Araneoidea</taxon>
        <taxon>Nephilidae</taxon>
        <taxon>Trichonephila</taxon>
    </lineage>
</organism>
<keyword evidence="2" id="KW-1185">Reference proteome</keyword>
<accession>A0A8X6L4W2</accession>
<sequence>MINRFEETVKLGVQPGRDRKRVTQVLVDGVKTVVDAQSQTLEFGSSSAHAVSRETGYSYNKVQKVLRKHKILLSIHDLPNPGAA</sequence>
<proteinExistence type="predicted"/>
<evidence type="ECO:0000313" key="2">
    <source>
        <dbReference type="Proteomes" id="UP000887116"/>
    </source>
</evidence>
<protein>
    <submittedName>
        <fullName evidence="1">Uncharacterized protein</fullName>
    </submittedName>
</protein>
<dbReference type="EMBL" id="BMAO01024623">
    <property type="protein sequence ID" value="GFQ96589.1"/>
    <property type="molecule type" value="Genomic_DNA"/>
</dbReference>
<comment type="caution">
    <text evidence="1">The sequence shown here is derived from an EMBL/GenBank/DDBJ whole genome shotgun (WGS) entry which is preliminary data.</text>
</comment>
<dbReference type="AlphaFoldDB" id="A0A8X6L4W2"/>